<protein>
    <submittedName>
        <fullName evidence="2">Uncharacterized protein</fullName>
    </submittedName>
</protein>
<feature type="region of interest" description="Disordered" evidence="1">
    <location>
        <begin position="1"/>
        <end position="22"/>
    </location>
</feature>
<evidence type="ECO:0000256" key="1">
    <source>
        <dbReference type="SAM" id="MobiDB-lite"/>
    </source>
</evidence>
<reference evidence="2" key="1">
    <citation type="submission" date="2013-09" db="EMBL/GenBank/DDBJ databases">
        <title>Complete nucleotide sequence of Streptomyces linear plasmid pFRL3.</title>
        <authorList>
            <person name="Chen Z."/>
            <person name="Fang P."/>
            <person name="Qin Z."/>
        </authorList>
    </citation>
    <scope>NUCLEOTIDE SEQUENCE</scope>
    <source>
        <plasmid evidence="2">pFRL3</plasmid>
    </source>
</reference>
<proteinExistence type="predicted"/>
<dbReference type="AlphaFoldDB" id="V9Z2V5"/>
<feature type="compositionally biased region" description="Basic residues" evidence="1">
    <location>
        <begin position="1"/>
        <end position="12"/>
    </location>
</feature>
<dbReference type="EMBL" id="KF602048">
    <property type="protein sequence ID" value="AHE38877.1"/>
    <property type="molecule type" value="Genomic_DNA"/>
</dbReference>
<sequence>MRMAAGRRRLRPGSRWPCGAPELQQPRRSLVSACHTADQARRADGAAVVCRTIETSGERDR</sequence>
<organism evidence="2">
    <name type="scientific">Streptomyces sp. FR1</name>
    <dbReference type="NCBI Taxonomy" id="349971"/>
    <lineage>
        <taxon>Bacteria</taxon>
        <taxon>Bacillati</taxon>
        <taxon>Actinomycetota</taxon>
        <taxon>Actinomycetes</taxon>
        <taxon>Kitasatosporales</taxon>
        <taxon>Streptomycetaceae</taxon>
        <taxon>Streptomyces</taxon>
    </lineage>
</organism>
<name>V9Z2V5_9ACTN</name>
<gene>
    <name evidence="2" type="ORF">pFRL3_100</name>
</gene>
<accession>V9Z2V5</accession>
<geneLocation type="plasmid" evidence="2">
    <name>pFRL3</name>
</geneLocation>
<keyword evidence="2" id="KW-0614">Plasmid</keyword>
<evidence type="ECO:0000313" key="2">
    <source>
        <dbReference type="EMBL" id="AHE38877.1"/>
    </source>
</evidence>